<dbReference type="Pfam" id="PF00665">
    <property type="entry name" value="rve"/>
    <property type="match status" value="1"/>
</dbReference>
<dbReference type="InterPro" id="IPR012337">
    <property type="entry name" value="RNaseH-like_sf"/>
</dbReference>
<name>A0ABQ4Z5D1_9ASTR</name>
<dbReference type="SUPFAM" id="SSF53098">
    <property type="entry name" value="Ribonuclease H-like"/>
    <property type="match status" value="1"/>
</dbReference>
<evidence type="ECO:0000256" key="1">
    <source>
        <dbReference type="SAM" id="MobiDB-lite"/>
    </source>
</evidence>
<reference evidence="3" key="2">
    <citation type="submission" date="2022-01" db="EMBL/GenBank/DDBJ databases">
        <authorList>
            <person name="Yamashiro T."/>
            <person name="Shiraishi A."/>
            <person name="Satake H."/>
            <person name="Nakayama K."/>
        </authorList>
    </citation>
    <scope>NUCLEOTIDE SEQUENCE</scope>
</reference>
<sequence>MKGKYVDTNFGKPSILGKTPLQTIINQLVVRQPIAFKSERSNSSKTRFTSQVGVSTIQSLNRFCLQEKDKLNTNPRVSTSTGVTYRTSVSRPQLRSTQLKDKVVKNNSQVKFKKTKVEDHHRISSFSNTKSVTTYNDSLKSKTSNVNVLCANCGKCVFNLNHDACVSKFINDVNARTKKPQVVPISARKPKRQTNQYVATPHKKTVASESTIQKFKNYFRMLYIATPHKKTVASESTIHPPLILLQIKYLGKAKKSSFKTKTVPSSKGRLHLLHMDLCGLMRVESINGKKYILMIVDDYSRYMWTHFLRSKDETPEVLIGFLKLIQRGLQAQVITVCTDRGTEFLNKTLHAYFTEEGIEHQNLTA</sequence>
<dbReference type="EMBL" id="BQNB010010970">
    <property type="protein sequence ID" value="GJS84382.1"/>
    <property type="molecule type" value="Genomic_DNA"/>
</dbReference>
<dbReference type="InterPro" id="IPR036397">
    <property type="entry name" value="RNaseH_sf"/>
</dbReference>
<proteinExistence type="predicted"/>
<reference evidence="3" key="1">
    <citation type="journal article" date="2022" name="Int. J. Mol. Sci.">
        <title>Draft Genome of Tanacetum Coccineum: Genomic Comparison of Closely Related Tanacetum-Family Plants.</title>
        <authorList>
            <person name="Yamashiro T."/>
            <person name="Shiraishi A."/>
            <person name="Nakayama K."/>
            <person name="Satake H."/>
        </authorList>
    </citation>
    <scope>NUCLEOTIDE SEQUENCE</scope>
</reference>
<evidence type="ECO:0000259" key="2">
    <source>
        <dbReference type="PROSITE" id="PS50994"/>
    </source>
</evidence>
<dbReference type="Proteomes" id="UP001151760">
    <property type="component" value="Unassembled WGS sequence"/>
</dbReference>
<dbReference type="PROSITE" id="PS50994">
    <property type="entry name" value="INTEGRASE"/>
    <property type="match status" value="1"/>
</dbReference>
<accession>A0ABQ4Z5D1</accession>
<gene>
    <name evidence="3" type="ORF">Tco_0750923</name>
</gene>
<feature type="region of interest" description="Disordered" evidence="1">
    <location>
        <begin position="75"/>
        <end position="95"/>
    </location>
</feature>
<feature type="domain" description="Integrase catalytic" evidence="2">
    <location>
        <begin position="260"/>
        <end position="365"/>
    </location>
</feature>
<dbReference type="PANTHER" id="PTHR42648:SF21">
    <property type="entry name" value="CYSTEINE-RICH RLK (RECEPTOR-LIKE PROTEIN KINASE) 8"/>
    <property type="match status" value="1"/>
</dbReference>
<dbReference type="PANTHER" id="PTHR42648">
    <property type="entry name" value="TRANSPOSASE, PUTATIVE-RELATED"/>
    <property type="match status" value="1"/>
</dbReference>
<evidence type="ECO:0000313" key="4">
    <source>
        <dbReference type="Proteomes" id="UP001151760"/>
    </source>
</evidence>
<comment type="caution">
    <text evidence="3">The sequence shown here is derived from an EMBL/GenBank/DDBJ whole genome shotgun (WGS) entry which is preliminary data.</text>
</comment>
<dbReference type="InterPro" id="IPR001584">
    <property type="entry name" value="Integrase_cat-core"/>
</dbReference>
<organism evidence="3 4">
    <name type="scientific">Tanacetum coccineum</name>
    <dbReference type="NCBI Taxonomy" id="301880"/>
    <lineage>
        <taxon>Eukaryota</taxon>
        <taxon>Viridiplantae</taxon>
        <taxon>Streptophyta</taxon>
        <taxon>Embryophyta</taxon>
        <taxon>Tracheophyta</taxon>
        <taxon>Spermatophyta</taxon>
        <taxon>Magnoliopsida</taxon>
        <taxon>eudicotyledons</taxon>
        <taxon>Gunneridae</taxon>
        <taxon>Pentapetalae</taxon>
        <taxon>asterids</taxon>
        <taxon>campanulids</taxon>
        <taxon>Asterales</taxon>
        <taxon>Asteraceae</taxon>
        <taxon>Asteroideae</taxon>
        <taxon>Anthemideae</taxon>
        <taxon>Anthemidinae</taxon>
        <taxon>Tanacetum</taxon>
    </lineage>
</organism>
<keyword evidence="4" id="KW-1185">Reference proteome</keyword>
<dbReference type="Gene3D" id="3.30.420.10">
    <property type="entry name" value="Ribonuclease H-like superfamily/Ribonuclease H"/>
    <property type="match status" value="1"/>
</dbReference>
<dbReference type="InterPro" id="IPR039537">
    <property type="entry name" value="Retrotran_Ty1/copia-like"/>
</dbReference>
<protein>
    <submittedName>
        <fullName evidence="3">Retrovirus-related pol polyprotein from transposon TNT 1-94</fullName>
    </submittedName>
</protein>
<evidence type="ECO:0000313" key="3">
    <source>
        <dbReference type="EMBL" id="GJS84382.1"/>
    </source>
</evidence>